<accession>A0A067MRI8</accession>
<dbReference type="Proteomes" id="UP000027195">
    <property type="component" value="Unassembled WGS sequence"/>
</dbReference>
<dbReference type="EMBL" id="KL198037">
    <property type="protein sequence ID" value="KDQ14487.1"/>
    <property type="molecule type" value="Genomic_DNA"/>
</dbReference>
<evidence type="ECO:0000313" key="1">
    <source>
        <dbReference type="EMBL" id="KDQ14487.1"/>
    </source>
</evidence>
<organism evidence="1 2">
    <name type="scientific">Botryobasidium botryosum (strain FD-172 SS1)</name>
    <dbReference type="NCBI Taxonomy" id="930990"/>
    <lineage>
        <taxon>Eukaryota</taxon>
        <taxon>Fungi</taxon>
        <taxon>Dikarya</taxon>
        <taxon>Basidiomycota</taxon>
        <taxon>Agaricomycotina</taxon>
        <taxon>Agaricomycetes</taxon>
        <taxon>Cantharellales</taxon>
        <taxon>Botryobasidiaceae</taxon>
        <taxon>Botryobasidium</taxon>
    </lineage>
</organism>
<protein>
    <submittedName>
        <fullName evidence="1">Uncharacterized protein</fullName>
    </submittedName>
</protein>
<sequence length="141" mass="15860">MTRICGRLRSALGGPCESVRLSSPPRIGWHPAMMLTLVGSRMVEDGPASRSLVVSLVTGFLMTPLVRGSRPYMVRISTKRDRLEFEFRQRAMYCYSRVDEGGPVSDNPLVVLTPAAPPRARIRRDWKRKQEKRISCIGPFG</sequence>
<dbReference type="HOGENOM" id="CLU_1824986_0_0_1"/>
<dbReference type="AlphaFoldDB" id="A0A067MRI8"/>
<keyword evidence="2" id="KW-1185">Reference proteome</keyword>
<gene>
    <name evidence="1" type="ORF">BOTBODRAFT_343557</name>
</gene>
<dbReference type="InParanoid" id="A0A067MRI8"/>
<evidence type="ECO:0000313" key="2">
    <source>
        <dbReference type="Proteomes" id="UP000027195"/>
    </source>
</evidence>
<reference evidence="2" key="1">
    <citation type="journal article" date="2014" name="Proc. Natl. Acad. Sci. U.S.A.">
        <title>Extensive sampling of basidiomycete genomes demonstrates inadequacy of the white-rot/brown-rot paradigm for wood decay fungi.</title>
        <authorList>
            <person name="Riley R."/>
            <person name="Salamov A.A."/>
            <person name="Brown D.W."/>
            <person name="Nagy L.G."/>
            <person name="Floudas D."/>
            <person name="Held B.W."/>
            <person name="Levasseur A."/>
            <person name="Lombard V."/>
            <person name="Morin E."/>
            <person name="Otillar R."/>
            <person name="Lindquist E.A."/>
            <person name="Sun H."/>
            <person name="LaButti K.M."/>
            <person name="Schmutz J."/>
            <person name="Jabbour D."/>
            <person name="Luo H."/>
            <person name="Baker S.E."/>
            <person name="Pisabarro A.G."/>
            <person name="Walton J.D."/>
            <person name="Blanchette R.A."/>
            <person name="Henrissat B."/>
            <person name="Martin F."/>
            <person name="Cullen D."/>
            <person name="Hibbett D.S."/>
            <person name="Grigoriev I.V."/>
        </authorList>
    </citation>
    <scope>NUCLEOTIDE SEQUENCE [LARGE SCALE GENOMIC DNA]</scope>
    <source>
        <strain evidence="2">FD-172 SS1</strain>
    </source>
</reference>
<proteinExistence type="predicted"/>
<name>A0A067MRI8_BOTB1</name>